<feature type="domain" description="Heterokaryon incompatibility" evidence="1">
    <location>
        <begin position="19"/>
        <end position="149"/>
    </location>
</feature>
<organism evidence="2 3">
    <name type="scientific">Plenodomus tracheiphilus IPT5</name>
    <dbReference type="NCBI Taxonomy" id="1408161"/>
    <lineage>
        <taxon>Eukaryota</taxon>
        <taxon>Fungi</taxon>
        <taxon>Dikarya</taxon>
        <taxon>Ascomycota</taxon>
        <taxon>Pezizomycotina</taxon>
        <taxon>Dothideomycetes</taxon>
        <taxon>Pleosporomycetidae</taxon>
        <taxon>Pleosporales</taxon>
        <taxon>Pleosporineae</taxon>
        <taxon>Leptosphaeriaceae</taxon>
        <taxon>Plenodomus</taxon>
    </lineage>
</organism>
<name>A0A6A7BCV9_9PLEO</name>
<evidence type="ECO:0000313" key="2">
    <source>
        <dbReference type="EMBL" id="KAF2852567.1"/>
    </source>
</evidence>
<dbReference type="InterPro" id="IPR052895">
    <property type="entry name" value="HetReg/Transcr_Mod"/>
</dbReference>
<evidence type="ECO:0000313" key="3">
    <source>
        <dbReference type="Proteomes" id="UP000799423"/>
    </source>
</evidence>
<dbReference type="Pfam" id="PF06985">
    <property type="entry name" value="HET"/>
    <property type="match status" value="1"/>
</dbReference>
<evidence type="ECO:0000259" key="1">
    <source>
        <dbReference type="Pfam" id="PF06985"/>
    </source>
</evidence>
<accession>A0A6A7BCV9</accession>
<feature type="non-terminal residue" evidence="2">
    <location>
        <position position="1"/>
    </location>
</feature>
<dbReference type="AlphaFoldDB" id="A0A6A7BCV9"/>
<dbReference type="EMBL" id="MU006298">
    <property type="protein sequence ID" value="KAF2852567.1"/>
    <property type="molecule type" value="Genomic_DNA"/>
</dbReference>
<proteinExistence type="predicted"/>
<dbReference type="PANTHER" id="PTHR24148:SF73">
    <property type="entry name" value="HET DOMAIN PROTEIN (AFU_ORTHOLOGUE AFUA_8G01020)"/>
    <property type="match status" value="1"/>
</dbReference>
<reference evidence="2" key="1">
    <citation type="submission" date="2020-01" db="EMBL/GenBank/DDBJ databases">
        <authorList>
            <consortium name="DOE Joint Genome Institute"/>
            <person name="Haridas S."/>
            <person name="Albert R."/>
            <person name="Binder M."/>
            <person name="Bloem J."/>
            <person name="Labutti K."/>
            <person name="Salamov A."/>
            <person name="Andreopoulos B."/>
            <person name="Baker S.E."/>
            <person name="Barry K."/>
            <person name="Bills G."/>
            <person name="Bluhm B.H."/>
            <person name="Cannon C."/>
            <person name="Castanera R."/>
            <person name="Culley D.E."/>
            <person name="Daum C."/>
            <person name="Ezra D."/>
            <person name="Gonzalez J.B."/>
            <person name="Henrissat B."/>
            <person name="Kuo A."/>
            <person name="Liang C."/>
            <person name="Lipzen A."/>
            <person name="Lutzoni F."/>
            <person name="Magnuson J."/>
            <person name="Mondo S."/>
            <person name="Nolan M."/>
            <person name="Ohm R."/>
            <person name="Pangilinan J."/>
            <person name="Park H.-J."/>
            <person name="Ramirez L."/>
            <person name="Alfaro M."/>
            <person name="Sun H."/>
            <person name="Tritt A."/>
            <person name="Yoshinaga Y."/>
            <person name="Zwiers L.-H."/>
            <person name="Turgeon B.G."/>
            <person name="Goodwin S.B."/>
            <person name="Spatafora J.W."/>
            <person name="Crous P.W."/>
            <person name="Grigoriev I.V."/>
        </authorList>
    </citation>
    <scope>NUCLEOTIDE SEQUENCE</scope>
    <source>
        <strain evidence="2">IPT5</strain>
    </source>
</reference>
<keyword evidence="3" id="KW-1185">Reference proteome</keyword>
<protein>
    <submittedName>
        <fullName evidence="2">Heterokaryon incompatibility</fullName>
    </submittedName>
</protein>
<dbReference type="OrthoDB" id="2157530at2759"/>
<sequence length="152" mass="17460">PLRAKLSCTSLASTPKPVYEALSYTWGDAKDRHPVDLDGVHCSVTVHLAVALQHLRYKTHSRYLWVDALCIHQGDIIERREQVAIIRDIYEASVNVLRWLGEARDDSHLAMDIIKRVDAKKISNRTTYASAFENLCSRPYWTRTWILQEVAV</sequence>
<gene>
    <name evidence="2" type="ORF">T440DRAFT_349981</name>
</gene>
<feature type="non-terminal residue" evidence="2">
    <location>
        <position position="152"/>
    </location>
</feature>
<dbReference type="InterPro" id="IPR010730">
    <property type="entry name" value="HET"/>
</dbReference>
<dbReference type="PANTHER" id="PTHR24148">
    <property type="entry name" value="ANKYRIN REPEAT DOMAIN-CONTAINING PROTEIN 39 HOMOLOG-RELATED"/>
    <property type="match status" value="1"/>
</dbReference>
<dbReference type="Proteomes" id="UP000799423">
    <property type="component" value="Unassembled WGS sequence"/>
</dbReference>